<evidence type="ECO:0000256" key="1">
    <source>
        <dbReference type="SAM" id="MobiDB-lite"/>
    </source>
</evidence>
<sequence>MTSLTTSHLNPTPPSGKKDYQGPLYAPWWKVEEGKKQFREWLKKQQ</sequence>
<evidence type="ECO:0000313" key="3">
    <source>
        <dbReference type="Proteomes" id="UP000221247"/>
    </source>
</evidence>
<dbReference type="Proteomes" id="UP000221247">
    <property type="component" value="Segment"/>
</dbReference>
<evidence type="ECO:0000313" key="2">
    <source>
        <dbReference type="EMBL" id="ASR76196.1"/>
    </source>
</evidence>
<feature type="region of interest" description="Disordered" evidence="1">
    <location>
        <begin position="1"/>
        <end position="21"/>
    </location>
</feature>
<dbReference type="EMBL" id="MF351863">
    <property type="protein sequence ID" value="ASR76196.1"/>
    <property type="molecule type" value="Genomic_DNA"/>
</dbReference>
<keyword evidence="3" id="KW-1185">Reference proteome</keyword>
<dbReference type="GeneID" id="54981481"/>
<gene>
    <name evidence="2" type="primary">151</name>
    <name evidence="2" type="ORF">PBI_BELLAMY_151</name>
</gene>
<accession>A0A222YXJ2</accession>
<protein>
    <submittedName>
        <fullName evidence="2">Uncharacterized protein</fullName>
    </submittedName>
</protein>
<reference evidence="2 3" key="1">
    <citation type="submission" date="2017-06" db="EMBL/GenBank/DDBJ databases">
        <authorList>
            <person name="Kim H.J."/>
            <person name="Triplett B.A."/>
        </authorList>
    </citation>
    <scope>NUCLEOTIDE SEQUENCE [LARGE SCALE GENOMIC DNA]</scope>
</reference>
<proteinExistence type="predicted"/>
<dbReference type="KEGG" id="vg:54981481"/>
<organism evidence="2 3">
    <name type="scientific">Synechococcus phage Bellamy</name>
    <dbReference type="NCBI Taxonomy" id="2023996"/>
    <lineage>
        <taxon>Viruses</taxon>
        <taxon>Duplodnaviria</taxon>
        <taxon>Heunggongvirae</taxon>
        <taxon>Uroviricota</taxon>
        <taxon>Caudoviricetes</taxon>
        <taxon>Pantevenvirales</taxon>
        <taxon>Kyanoviridae</taxon>
        <taxon>Bellamyvirus</taxon>
        <taxon>Bellamyvirus bellamy</taxon>
    </lineage>
</organism>
<dbReference type="RefSeq" id="YP_009791308.1">
    <property type="nucleotide sequence ID" value="NC_047838.1"/>
</dbReference>
<feature type="compositionally biased region" description="Polar residues" evidence="1">
    <location>
        <begin position="1"/>
        <end position="10"/>
    </location>
</feature>
<name>A0A222YXJ2_9CAUD</name>